<dbReference type="AlphaFoldDB" id="A0A2S7T3B1"/>
<evidence type="ECO:0000313" key="10">
    <source>
        <dbReference type="EMBL" id="PQJ14412.1"/>
    </source>
</evidence>
<comment type="subcellular location">
    <subcellularLocation>
        <location evidence="1">Membrane</location>
        <topology evidence="1">Multi-pass membrane protein</topology>
    </subcellularLocation>
</comment>
<keyword evidence="5" id="KW-0378">Hydrolase</keyword>
<evidence type="ECO:0000256" key="5">
    <source>
        <dbReference type="ARBA" id="ARBA00022801"/>
    </source>
</evidence>
<evidence type="ECO:0000256" key="8">
    <source>
        <dbReference type="SAM" id="Phobius"/>
    </source>
</evidence>
<keyword evidence="7 8" id="KW-0472">Membrane</keyword>
<name>A0A2S7T3B1_9FLAO</name>
<dbReference type="InterPro" id="IPR035952">
    <property type="entry name" value="Rhomboid-like_sf"/>
</dbReference>
<sequence>MSLKPTSINSTYPDASRWLLIPFFAVLTIWVVYYLEISWGVNFNTHGIYPQRLSGLQGVLFSPFIHGSLDHLYNNSFPLLILLAALIYFFPKQAWQVVLWGILSSGLLTWLIGRPSYHIGASGLIYVLASFIFFKGIRSGHYRWVALSLGVVFVYGSMLWYVLPVKEGISWEGHLSGLLSGLALSWTLPNRMPSAPKYAWEAEDYKEEEDAFMRHFDADGNFIEQLPEEQTDADE</sequence>
<dbReference type="Proteomes" id="UP000239366">
    <property type="component" value="Unassembled WGS sequence"/>
</dbReference>
<evidence type="ECO:0000256" key="6">
    <source>
        <dbReference type="ARBA" id="ARBA00022989"/>
    </source>
</evidence>
<dbReference type="SUPFAM" id="SSF144091">
    <property type="entry name" value="Rhomboid-like"/>
    <property type="match status" value="1"/>
</dbReference>
<evidence type="ECO:0000313" key="11">
    <source>
        <dbReference type="Proteomes" id="UP000239366"/>
    </source>
</evidence>
<comment type="similarity">
    <text evidence="2">Belongs to the peptidase S54 family.</text>
</comment>
<feature type="transmembrane region" description="Helical" evidence="8">
    <location>
        <begin position="18"/>
        <end position="35"/>
    </location>
</feature>
<feature type="transmembrane region" description="Helical" evidence="8">
    <location>
        <begin position="72"/>
        <end position="90"/>
    </location>
</feature>
<evidence type="ECO:0000256" key="2">
    <source>
        <dbReference type="ARBA" id="ARBA00009045"/>
    </source>
</evidence>
<evidence type="ECO:0000256" key="3">
    <source>
        <dbReference type="ARBA" id="ARBA00022670"/>
    </source>
</evidence>
<proteinExistence type="inferred from homology"/>
<dbReference type="GO" id="GO:0016020">
    <property type="term" value="C:membrane"/>
    <property type="evidence" value="ECO:0007669"/>
    <property type="project" value="UniProtKB-SubCell"/>
</dbReference>
<feature type="transmembrane region" description="Helical" evidence="8">
    <location>
        <begin position="97"/>
        <end position="113"/>
    </location>
</feature>
<evidence type="ECO:0000256" key="4">
    <source>
        <dbReference type="ARBA" id="ARBA00022692"/>
    </source>
</evidence>
<dbReference type="InterPro" id="IPR022764">
    <property type="entry name" value="Peptidase_S54_rhomboid_dom"/>
</dbReference>
<reference evidence="11" key="1">
    <citation type="submission" date="2016-11" db="EMBL/GenBank/DDBJ databases">
        <title>Trade-off between light-utilization and light-protection in marine flavobacteria.</title>
        <authorList>
            <person name="Kumagai Y."/>
            <person name="Yoshizawa S."/>
            <person name="Kogure K."/>
        </authorList>
    </citation>
    <scope>NUCLEOTIDE SEQUENCE [LARGE SCALE GENOMIC DNA]</scope>
    <source>
        <strain evidence="11">SG-18</strain>
    </source>
</reference>
<dbReference type="RefSeq" id="WP_105000046.1">
    <property type="nucleotide sequence ID" value="NZ_MQVX01000001.1"/>
</dbReference>
<dbReference type="EMBL" id="MQVX01000001">
    <property type="protein sequence ID" value="PQJ14412.1"/>
    <property type="molecule type" value="Genomic_DNA"/>
</dbReference>
<feature type="transmembrane region" description="Helical" evidence="8">
    <location>
        <begin position="144"/>
        <end position="163"/>
    </location>
</feature>
<evidence type="ECO:0000259" key="9">
    <source>
        <dbReference type="Pfam" id="PF01694"/>
    </source>
</evidence>
<gene>
    <name evidence="10" type="ORF">BST99_00425</name>
</gene>
<dbReference type="Gene3D" id="1.20.1540.10">
    <property type="entry name" value="Rhomboid-like"/>
    <property type="match status" value="1"/>
</dbReference>
<comment type="caution">
    <text evidence="10">The sequence shown here is derived from an EMBL/GenBank/DDBJ whole genome shotgun (WGS) entry which is preliminary data.</text>
</comment>
<evidence type="ECO:0000256" key="7">
    <source>
        <dbReference type="ARBA" id="ARBA00023136"/>
    </source>
</evidence>
<keyword evidence="11" id="KW-1185">Reference proteome</keyword>
<dbReference type="GO" id="GO:0004252">
    <property type="term" value="F:serine-type endopeptidase activity"/>
    <property type="evidence" value="ECO:0007669"/>
    <property type="project" value="InterPro"/>
</dbReference>
<dbReference type="GO" id="GO:0006508">
    <property type="term" value="P:proteolysis"/>
    <property type="evidence" value="ECO:0007669"/>
    <property type="project" value="UniProtKB-KW"/>
</dbReference>
<protein>
    <submittedName>
        <fullName evidence="10">Rhomboid family intramembrane serine protease</fullName>
    </submittedName>
</protein>
<dbReference type="OrthoDB" id="465874at2"/>
<evidence type="ECO:0000256" key="1">
    <source>
        <dbReference type="ARBA" id="ARBA00004141"/>
    </source>
</evidence>
<feature type="transmembrane region" description="Helical" evidence="8">
    <location>
        <begin position="119"/>
        <end position="137"/>
    </location>
</feature>
<keyword evidence="4 8" id="KW-0812">Transmembrane</keyword>
<dbReference type="PANTHER" id="PTHR43066:SF1">
    <property type="entry name" value="RHOMBOID PROTEIN 2"/>
    <property type="match status" value="1"/>
</dbReference>
<dbReference type="PANTHER" id="PTHR43066">
    <property type="entry name" value="RHOMBOID-RELATED PROTEIN"/>
    <property type="match status" value="1"/>
</dbReference>
<organism evidence="10 11">
    <name type="scientific">Aureicoccus marinus</name>
    <dbReference type="NCBI Taxonomy" id="754435"/>
    <lineage>
        <taxon>Bacteria</taxon>
        <taxon>Pseudomonadati</taxon>
        <taxon>Bacteroidota</taxon>
        <taxon>Flavobacteriia</taxon>
        <taxon>Flavobacteriales</taxon>
        <taxon>Flavobacteriaceae</taxon>
        <taxon>Aureicoccus</taxon>
    </lineage>
</organism>
<feature type="domain" description="Peptidase S54 rhomboid" evidence="9">
    <location>
        <begin position="59"/>
        <end position="188"/>
    </location>
</feature>
<dbReference type="Pfam" id="PF01694">
    <property type="entry name" value="Rhomboid"/>
    <property type="match status" value="1"/>
</dbReference>
<keyword evidence="3 10" id="KW-0645">Protease</keyword>
<keyword evidence="6 8" id="KW-1133">Transmembrane helix</keyword>
<accession>A0A2S7T3B1</accession>